<dbReference type="InterPro" id="IPR041539">
    <property type="entry name" value="CxC5"/>
</dbReference>
<evidence type="ECO:0000313" key="3">
    <source>
        <dbReference type="Proteomes" id="UP001218188"/>
    </source>
</evidence>
<evidence type="ECO:0000259" key="1">
    <source>
        <dbReference type="Pfam" id="PF18718"/>
    </source>
</evidence>
<feature type="domain" description="CxC5 like cysteine cluster associated with KDZ" evidence="1">
    <location>
        <begin position="118"/>
        <end position="229"/>
    </location>
</feature>
<name>A0AAD6X7V8_9AGAR</name>
<dbReference type="Proteomes" id="UP001218188">
    <property type="component" value="Unassembled WGS sequence"/>
</dbReference>
<evidence type="ECO:0000313" key="2">
    <source>
        <dbReference type="EMBL" id="KAJ7035364.1"/>
    </source>
</evidence>
<proteinExistence type="predicted"/>
<dbReference type="EMBL" id="JARJCM010000051">
    <property type="protein sequence ID" value="KAJ7035364.1"/>
    <property type="molecule type" value="Genomic_DNA"/>
</dbReference>
<sequence length="244" mass="27051">MSSDTSSVGSNASNEDEFLSLSQTMLFSRLLSVLKRDIVLPQPINIPTDQAPAVLPPTISTFIAAAIGISEAHVSSFWTIMRDDIWALPPQALTQEDKELFRKHGWKYGLSRRTRASMVMYPPSDFCTNPKCGRCKPLKKVHAVQIIVYTLASGVVPAWEVQLYCLDCNTTYYPNYSAQHGTHTYHDGDIPQYISIGAHQYTERQLIASWISYMLITSVSATNCSRAYDMGTQNPNAVFGSGTG</sequence>
<keyword evidence="3" id="KW-1185">Reference proteome</keyword>
<reference evidence="2" key="1">
    <citation type="submission" date="2023-03" db="EMBL/GenBank/DDBJ databases">
        <title>Massive genome expansion in bonnet fungi (Mycena s.s.) driven by repeated elements and novel gene families across ecological guilds.</title>
        <authorList>
            <consortium name="Lawrence Berkeley National Laboratory"/>
            <person name="Harder C.B."/>
            <person name="Miyauchi S."/>
            <person name="Viragh M."/>
            <person name="Kuo A."/>
            <person name="Thoen E."/>
            <person name="Andreopoulos B."/>
            <person name="Lu D."/>
            <person name="Skrede I."/>
            <person name="Drula E."/>
            <person name="Henrissat B."/>
            <person name="Morin E."/>
            <person name="Kohler A."/>
            <person name="Barry K."/>
            <person name="LaButti K."/>
            <person name="Morin E."/>
            <person name="Salamov A."/>
            <person name="Lipzen A."/>
            <person name="Mereny Z."/>
            <person name="Hegedus B."/>
            <person name="Baldrian P."/>
            <person name="Stursova M."/>
            <person name="Weitz H."/>
            <person name="Taylor A."/>
            <person name="Grigoriev I.V."/>
            <person name="Nagy L.G."/>
            <person name="Martin F."/>
            <person name="Kauserud H."/>
        </authorList>
    </citation>
    <scope>NUCLEOTIDE SEQUENCE</scope>
    <source>
        <strain evidence="2">CBHHK200</strain>
    </source>
</reference>
<dbReference type="AlphaFoldDB" id="A0AAD6X7V8"/>
<dbReference type="Pfam" id="PF18718">
    <property type="entry name" value="CxC5"/>
    <property type="match status" value="1"/>
</dbReference>
<accession>A0AAD6X7V8</accession>
<organism evidence="2 3">
    <name type="scientific">Mycena alexandri</name>
    <dbReference type="NCBI Taxonomy" id="1745969"/>
    <lineage>
        <taxon>Eukaryota</taxon>
        <taxon>Fungi</taxon>
        <taxon>Dikarya</taxon>
        <taxon>Basidiomycota</taxon>
        <taxon>Agaricomycotina</taxon>
        <taxon>Agaricomycetes</taxon>
        <taxon>Agaricomycetidae</taxon>
        <taxon>Agaricales</taxon>
        <taxon>Marasmiineae</taxon>
        <taxon>Mycenaceae</taxon>
        <taxon>Mycena</taxon>
    </lineage>
</organism>
<gene>
    <name evidence="2" type="ORF">C8F04DRAFT_955205</name>
</gene>
<protein>
    <recommendedName>
        <fullName evidence="1">CxC5 like cysteine cluster associated with KDZ domain-containing protein</fullName>
    </recommendedName>
</protein>
<comment type="caution">
    <text evidence="2">The sequence shown here is derived from an EMBL/GenBank/DDBJ whole genome shotgun (WGS) entry which is preliminary data.</text>
</comment>